<protein>
    <recommendedName>
        <fullName evidence="3">ATP-binding protein</fullName>
    </recommendedName>
</protein>
<proteinExistence type="predicted"/>
<dbReference type="EMBL" id="JAAFAN010000037">
    <property type="protein sequence ID" value="NDO90136.1"/>
    <property type="molecule type" value="Genomic_DNA"/>
</dbReference>
<dbReference type="SUPFAM" id="SSF52540">
    <property type="entry name" value="P-loop containing nucleoside triphosphate hydrolases"/>
    <property type="match status" value="1"/>
</dbReference>
<sequence length="267" mass="29342">MRAWANTYYRQLLGPAIHDPVQPTWNPRPGVEALHAPVAWIDLGSGSKQRALTMQILDYFGYPTVGHIPDLTVRFSHVVANHQVRLLIVDDIHLLKVDQRDARQVLDHLKHINTVLGQQGGSLVFVGARDKDEDRRSLVFTDPQLAGRLQVVELNTFAVDTPAQVADWQAFLHGAERLLLPYLPAAAPGLLAGKHAPRIWRRTQGFISDTAKLLKRAANRAAVDGSWTISAAHLDAPRLSARATLAETHFQGLRMPAPADTTAGALA</sequence>
<organism evidence="1 2">
    <name type="scientific">Cellulosimicrobium composti</name>
    <dbReference type="NCBI Taxonomy" id="2672572"/>
    <lineage>
        <taxon>Bacteria</taxon>
        <taxon>Bacillati</taxon>
        <taxon>Actinomycetota</taxon>
        <taxon>Actinomycetes</taxon>
        <taxon>Micrococcales</taxon>
        <taxon>Promicromonosporaceae</taxon>
        <taxon>Cellulosimicrobium</taxon>
    </lineage>
</organism>
<evidence type="ECO:0000313" key="1">
    <source>
        <dbReference type="EMBL" id="NDO90136.1"/>
    </source>
</evidence>
<dbReference type="Proteomes" id="UP000471672">
    <property type="component" value="Unassembled WGS sequence"/>
</dbReference>
<evidence type="ECO:0000313" key="2">
    <source>
        <dbReference type="Proteomes" id="UP000471672"/>
    </source>
</evidence>
<dbReference type="Pfam" id="PF05621">
    <property type="entry name" value="TniB"/>
    <property type="match status" value="1"/>
</dbReference>
<reference evidence="1 2" key="1">
    <citation type="journal article" date="2021" name="Arch. Microbiol.">
        <title>Cellulosimicrobium fucosivorans sp. nov., isolated from San Elijo Lagoon, contains a fucose metabolic pathway linked to carotenoid production.</title>
        <authorList>
            <person name="Aviles F.A."/>
            <person name="Kyndt J.A."/>
        </authorList>
    </citation>
    <scope>NUCLEOTIDE SEQUENCE [LARGE SCALE GENOMIC DNA]</scope>
    <source>
        <strain evidence="1 2">SE3</strain>
    </source>
</reference>
<dbReference type="InterPro" id="IPR008868">
    <property type="entry name" value="TniB"/>
</dbReference>
<keyword evidence="2" id="KW-1185">Reference proteome</keyword>
<dbReference type="RefSeq" id="WP_162289934.1">
    <property type="nucleotide sequence ID" value="NZ_JAAFAN010000037.1"/>
</dbReference>
<name>A0ABX0BDB3_9MICO</name>
<dbReference type="InterPro" id="IPR027417">
    <property type="entry name" value="P-loop_NTPase"/>
</dbReference>
<gene>
    <name evidence="1" type="ORF">GYH36_11785</name>
</gene>
<comment type="caution">
    <text evidence="1">The sequence shown here is derived from an EMBL/GenBank/DDBJ whole genome shotgun (WGS) entry which is preliminary data.</text>
</comment>
<accession>A0ABX0BDB3</accession>
<evidence type="ECO:0008006" key="3">
    <source>
        <dbReference type="Google" id="ProtNLM"/>
    </source>
</evidence>